<dbReference type="Proteomes" id="UP000237347">
    <property type="component" value="Unassembled WGS sequence"/>
</dbReference>
<evidence type="ECO:0000256" key="3">
    <source>
        <dbReference type="ARBA" id="ARBA00023136"/>
    </source>
</evidence>
<dbReference type="EMBL" id="PKMF04001093">
    <property type="protein sequence ID" value="KAK7814527.1"/>
    <property type="molecule type" value="Genomic_DNA"/>
</dbReference>
<organism evidence="4 5">
    <name type="scientific">Quercus suber</name>
    <name type="common">Cork oak</name>
    <dbReference type="NCBI Taxonomy" id="58331"/>
    <lineage>
        <taxon>Eukaryota</taxon>
        <taxon>Viridiplantae</taxon>
        <taxon>Streptophyta</taxon>
        <taxon>Embryophyta</taxon>
        <taxon>Tracheophyta</taxon>
        <taxon>Spermatophyta</taxon>
        <taxon>Magnoliopsida</taxon>
        <taxon>eudicotyledons</taxon>
        <taxon>Gunneridae</taxon>
        <taxon>Pentapetalae</taxon>
        <taxon>rosids</taxon>
        <taxon>fabids</taxon>
        <taxon>Fagales</taxon>
        <taxon>Fagaceae</taxon>
        <taxon>Quercus</taxon>
    </lineage>
</organism>
<feature type="non-terminal residue" evidence="4">
    <location>
        <position position="121"/>
    </location>
</feature>
<dbReference type="GO" id="GO:0005789">
    <property type="term" value="C:endoplasmic reticulum membrane"/>
    <property type="evidence" value="ECO:0007669"/>
    <property type="project" value="TreeGrafter"/>
</dbReference>
<dbReference type="GO" id="GO:0032933">
    <property type="term" value="P:SREBP signaling pathway"/>
    <property type="evidence" value="ECO:0007669"/>
    <property type="project" value="TreeGrafter"/>
</dbReference>
<dbReference type="PANTHER" id="PTHR15351">
    <property type="entry name" value="ERLIN (ER LIPID RAFT ASSOCIATED PROTEIN) HOMOLOG"/>
    <property type="match status" value="1"/>
</dbReference>
<keyword evidence="5" id="KW-1185">Reference proteome</keyword>
<dbReference type="GO" id="GO:0031625">
    <property type="term" value="F:ubiquitin protein ligase binding"/>
    <property type="evidence" value="ECO:0007669"/>
    <property type="project" value="InterPro"/>
</dbReference>
<dbReference type="AlphaFoldDB" id="A0AAW0IJC4"/>
<keyword evidence="3" id="KW-0472">Membrane</keyword>
<comment type="similarity">
    <text evidence="2">Belongs to the band 7/mec-2 family.</text>
</comment>
<reference evidence="4 5" key="1">
    <citation type="journal article" date="2018" name="Sci. Data">
        <title>The draft genome sequence of cork oak.</title>
        <authorList>
            <person name="Ramos A.M."/>
            <person name="Usie A."/>
            <person name="Barbosa P."/>
            <person name="Barros P.M."/>
            <person name="Capote T."/>
            <person name="Chaves I."/>
            <person name="Simoes F."/>
            <person name="Abreu I."/>
            <person name="Carrasquinho I."/>
            <person name="Faro C."/>
            <person name="Guimaraes J.B."/>
            <person name="Mendonca D."/>
            <person name="Nobrega F."/>
            <person name="Rodrigues L."/>
            <person name="Saibo N.J.M."/>
            <person name="Varela M.C."/>
            <person name="Egas C."/>
            <person name="Matos J."/>
            <person name="Miguel C.M."/>
            <person name="Oliveira M.M."/>
            <person name="Ricardo C.P."/>
            <person name="Goncalves S."/>
        </authorList>
    </citation>
    <scope>NUCLEOTIDE SEQUENCE [LARGE SCALE GENOMIC DNA]</scope>
    <source>
        <strain evidence="5">cv. HL8</strain>
    </source>
</reference>
<comment type="caution">
    <text evidence="4">The sequence shown here is derived from an EMBL/GenBank/DDBJ whole genome shotgun (WGS) entry which is preliminary data.</text>
</comment>
<dbReference type="GO" id="GO:0015485">
    <property type="term" value="F:cholesterol binding"/>
    <property type="evidence" value="ECO:0007669"/>
    <property type="project" value="TreeGrafter"/>
</dbReference>
<proteinExistence type="inferred from homology"/>
<evidence type="ECO:0000256" key="2">
    <source>
        <dbReference type="ARBA" id="ARBA00008164"/>
    </source>
</evidence>
<evidence type="ECO:0000313" key="4">
    <source>
        <dbReference type="EMBL" id="KAK7814527.1"/>
    </source>
</evidence>
<evidence type="ECO:0000256" key="1">
    <source>
        <dbReference type="ARBA" id="ARBA00004167"/>
    </source>
</evidence>
<sequence>MFATIDEKIKDALQGDCRHNAPGIEIISVHKHRVVEKEAETNKKKAISEAENSANVGKILMEQKLMEMDSARKQQEIENQIYMGRQKIKADANLYHESKEAEANQLKLTLQYLELKFIEAI</sequence>
<dbReference type="InterPro" id="IPR033294">
    <property type="entry name" value="Erlin1/2"/>
</dbReference>
<evidence type="ECO:0000313" key="5">
    <source>
        <dbReference type="Proteomes" id="UP000237347"/>
    </source>
</evidence>
<protein>
    <submittedName>
        <fullName evidence="4">Erlin-1</fullName>
    </submittedName>
</protein>
<gene>
    <name evidence="4" type="primary">erlin1_0</name>
    <name evidence="4" type="ORF">CFP56_003046</name>
</gene>
<comment type="subcellular location">
    <subcellularLocation>
        <location evidence="1">Membrane</location>
        <topology evidence="1">Single-pass membrane protein</topology>
    </subcellularLocation>
</comment>
<name>A0AAW0IJC4_QUESU</name>
<accession>A0AAW0IJC4</accession>
<dbReference type="PANTHER" id="PTHR15351:SF3">
    <property type="entry name" value="ERLIN"/>
    <property type="match status" value="1"/>
</dbReference>